<protein>
    <recommendedName>
        <fullName evidence="7">Flavin-dependent thymidylate synthase</fullName>
        <shortName evidence="7">FDTS</shortName>
        <ecNumber evidence="7">2.1.1.148</ecNumber>
    </recommendedName>
    <alternativeName>
        <fullName evidence="7">FAD-dependent thymidylate synthase</fullName>
    </alternativeName>
    <alternativeName>
        <fullName evidence="7">Thymidylate synthase ThyX</fullName>
        <shortName evidence="7">TS</shortName>
        <shortName evidence="7">TSase</shortName>
    </alternativeName>
</protein>
<gene>
    <name evidence="7" type="primary">thyX</name>
    <name evidence="8" type="ORF">GOM49_16635</name>
</gene>
<dbReference type="InterPro" id="IPR036098">
    <property type="entry name" value="Thymidylate_synthase_ThyX_sf"/>
</dbReference>
<dbReference type="FunFam" id="3.30.1360.170:FF:000004">
    <property type="entry name" value="Flavin-dependent thymidylate synthase"/>
    <property type="match status" value="1"/>
</dbReference>
<sequence length="246" mass="28029">MTLKVNLIEYTPNPEKVIASAAKLCYSAVGVDDILEGLDGENTKKFLDRLMSYGHMSPIEHVSFTFAVEGVSRALTHQLVRHRIASYSQQSQRYVKLNQFEYIVPPEVDKDDRAREVFIKAMEDSQKAYDELTDILKEGYIKDGMKTISAEKKAIEDARYVFPNACETKIVITMNARGLMNFFEHRCCNRAQWEIHALADEMLRKAREVAPILFKMVGPACVNGNCPEGTMTCGKIKEVRRKYSDM</sequence>
<feature type="binding site" evidence="7">
    <location>
        <position position="186"/>
    </location>
    <ligand>
        <name>dUMP</name>
        <dbReference type="ChEBI" id="CHEBI:246422"/>
        <note>ligand shared between dimeric partners</note>
    </ligand>
</feature>
<reference evidence="8 9" key="1">
    <citation type="submission" date="2019-12" db="EMBL/GenBank/DDBJ databases">
        <title>Genome sequenceing of Clostridium bovifaecis.</title>
        <authorList>
            <person name="Yao Y."/>
        </authorList>
    </citation>
    <scope>NUCLEOTIDE SEQUENCE [LARGE SCALE GENOMIC DNA]</scope>
    <source>
        <strain evidence="8 9">BXX</strain>
    </source>
</reference>
<feature type="active site" description="Involved in ionization of N3 of dUMP, leading to its activation" evidence="7">
    <location>
        <position position="186"/>
    </location>
</feature>
<dbReference type="Pfam" id="PF02511">
    <property type="entry name" value="Thy1"/>
    <property type="match status" value="1"/>
</dbReference>
<dbReference type="GO" id="GO:0050797">
    <property type="term" value="F:thymidylate synthase (FAD) activity"/>
    <property type="evidence" value="ECO:0007669"/>
    <property type="project" value="UniProtKB-UniRule"/>
</dbReference>
<keyword evidence="6 7" id="KW-0521">NADP</keyword>
<keyword evidence="5 7" id="KW-0274">FAD</keyword>
<dbReference type="GO" id="GO:0006235">
    <property type="term" value="P:dTTP biosynthetic process"/>
    <property type="evidence" value="ECO:0007669"/>
    <property type="project" value="UniProtKB-UniRule"/>
</dbReference>
<proteinExistence type="inferred from homology"/>
<comment type="catalytic activity">
    <reaction evidence="7">
        <text>dUMP + (6R)-5,10-methylene-5,6,7,8-tetrahydrofolate + NADPH + H(+) = dTMP + (6S)-5,6,7,8-tetrahydrofolate + NADP(+)</text>
        <dbReference type="Rhea" id="RHEA:29043"/>
        <dbReference type="ChEBI" id="CHEBI:15378"/>
        <dbReference type="ChEBI" id="CHEBI:15636"/>
        <dbReference type="ChEBI" id="CHEBI:57453"/>
        <dbReference type="ChEBI" id="CHEBI:57783"/>
        <dbReference type="ChEBI" id="CHEBI:58349"/>
        <dbReference type="ChEBI" id="CHEBI:63528"/>
        <dbReference type="ChEBI" id="CHEBI:246422"/>
        <dbReference type="EC" id="2.1.1.148"/>
    </reaction>
</comment>
<comment type="cofactor">
    <cofactor evidence="7">
        <name>FAD</name>
        <dbReference type="ChEBI" id="CHEBI:57692"/>
    </cofactor>
    <text evidence="7">Binds 4 FAD per tetramer. Each FAD binding site is formed by three monomers.</text>
</comment>
<accession>A0A6I6ERX4</accession>
<dbReference type="InterPro" id="IPR003669">
    <property type="entry name" value="Thymidylate_synthase_ThyX"/>
</dbReference>
<name>A0A6I6ERX4_9CLOT</name>
<dbReference type="PANTHER" id="PTHR34934">
    <property type="entry name" value="FLAVIN-DEPENDENT THYMIDYLATE SYNTHASE"/>
    <property type="match status" value="1"/>
</dbReference>
<keyword evidence="4 7" id="KW-0545">Nucleotide biosynthesis</keyword>
<dbReference type="GO" id="GO:0070402">
    <property type="term" value="F:NADPH binding"/>
    <property type="evidence" value="ECO:0007669"/>
    <property type="project" value="TreeGrafter"/>
</dbReference>
<evidence type="ECO:0000313" key="9">
    <source>
        <dbReference type="Proteomes" id="UP000422764"/>
    </source>
</evidence>
<evidence type="ECO:0000313" key="8">
    <source>
        <dbReference type="EMBL" id="QGU96512.1"/>
    </source>
</evidence>
<feature type="binding site" evidence="7">
    <location>
        <begin position="175"/>
        <end position="177"/>
    </location>
    <ligand>
        <name>FAD</name>
        <dbReference type="ChEBI" id="CHEBI:57692"/>
        <note>ligand shared between neighboring subunits</note>
    </ligand>
</feature>
<evidence type="ECO:0000256" key="1">
    <source>
        <dbReference type="ARBA" id="ARBA00022603"/>
    </source>
</evidence>
<comment type="function">
    <text evidence="7">Catalyzes the reductive methylation of 2'-deoxyuridine-5'-monophosphate (dUMP) to 2'-deoxythymidine-5'-monophosphate (dTMP) while utilizing 5,10-methylenetetrahydrofolate (mTHF) as the methyl donor, and NADPH and FADH(2) as the reductant.</text>
</comment>
<dbReference type="PANTHER" id="PTHR34934:SF1">
    <property type="entry name" value="FLAVIN-DEPENDENT THYMIDYLATE SYNTHASE"/>
    <property type="match status" value="1"/>
</dbReference>
<keyword evidence="1 7" id="KW-0489">Methyltransferase</keyword>
<comment type="similarity">
    <text evidence="7">Belongs to the thymidylate synthase ThyX family.</text>
</comment>
<feature type="binding site" evidence="7">
    <location>
        <begin position="78"/>
        <end position="81"/>
    </location>
    <ligand>
        <name>dUMP</name>
        <dbReference type="ChEBI" id="CHEBI:246422"/>
        <note>ligand shared between dimeric partners</note>
    </ligand>
</feature>
<dbReference type="PROSITE" id="PS51331">
    <property type="entry name" value="THYX"/>
    <property type="match status" value="1"/>
</dbReference>
<dbReference type="CDD" id="cd20175">
    <property type="entry name" value="ThyX"/>
    <property type="match status" value="1"/>
</dbReference>
<organism evidence="8 9">
    <name type="scientific">Clostridium bovifaecis</name>
    <dbReference type="NCBI Taxonomy" id="2184719"/>
    <lineage>
        <taxon>Bacteria</taxon>
        <taxon>Bacillati</taxon>
        <taxon>Bacillota</taxon>
        <taxon>Clostridia</taxon>
        <taxon>Eubacteriales</taxon>
        <taxon>Clostridiaceae</taxon>
        <taxon>Clostridium</taxon>
    </lineage>
</organism>
<dbReference type="EMBL" id="CP046522">
    <property type="protein sequence ID" value="QGU96512.1"/>
    <property type="molecule type" value="Genomic_DNA"/>
</dbReference>
<comment type="subunit">
    <text evidence="7">Homotetramer.</text>
</comment>
<evidence type="ECO:0000256" key="2">
    <source>
        <dbReference type="ARBA" id="ARBA00022630"/>
    </source>
</evidence>
<dbReference type="SUPFAM" id="SSF69796">
    <property type="entry name" value="Thymidylate synthase-complementing protein Thy1"/>
    <property type="match status" value="1"/>
</dbReference>
<keyword evidence="3 7" id="KW-0808">Transferase</keyword>
<feature type="binding site" evidence="7">
    <location>
        <position position="181"/>
    </location>
    <ligand>
        <name>FAD</name>
        <dbReference type="ChEBI" id="CHEBI:57692"/>
        <note>ligand shared between neighboring subunits</note>
    </ligand>
</feature>
<dbReference type="GO" id="GO:0050660">
    <property type="term" value="F:flavin adenine dinucleotide binding"/>
    <property type="evidence" value="ECO:0007669"/>
    <property type="project" value="UniProtKB-UniRule"/>
</dbReference>
<dbReference type="GO" id="GO:0004799">
    <property type="term" value="F:thymidylate synthase activity"/>
    <property type="evidence" value="ECO:0007669"/>
    <property type="project" value="TreeGrafter"/>
</dbReference>
<dbReference type="EC" id="2.1.1.148" evidence="7"/>
<keyword evidence="2 7" id="KW-0285">Flavoprotein</keyword>
<dbReference type="NCBIfam" id="TIGR02170">
    <property type="entry name" value="thyX"/>
    <property type="match status" value="1"/>
</dbReference>
<feature type="binding site" description="in other chain" evidence="7">
    <location>
        <begin position="89"/>
        <end position="93"/>
    </location>
    <ligand>
        <name>dUMP</name>
        <dbReference type="ChEBI" id="CHEBI:246422"/>
        <note>ligand shared between dimeric partners</note>
    </ligand>
</feature>
<feature type="binding site" description="in other chain" evidence="7">
    <location>
        <position position="159"/>
    </location>
    <ligand>
        <name>dUMP</name>
        <dbReference type="ChEBI" id="CHEBI:246422"/>
        <note>ligand shared between dimeric partners</note>
    </ligand>
</feature>
<dbReference type="GO" id="GO:0006231">
    <property type="term" value="P:dTMP biosynthetic process"/>
    <property type="evidence" value="ECO:0007669"/>
    <property type="project" value="UniProtKB-UniRule"/>
</dbReference>
<dbReference type="HAMAP" id="MF_01408">
    <property type="entry name" value="ThyX"/>
    <property type="match status" value="1"/>
</dbReference>
<dbReference type="Proteomes" id="UP000422764">
    <property type="component" value="Chromosome"/>
</dbReference>
<evidence type="ECO:0000256" key="6">
    <source>
        <dbReference type="ARBA" id="ARBA00022857"/>
    </source>
</evidence>
<comment type="pathway">
    <text evidence="7">Pyrimidine metabolism; dTTP biosynthesis.</text>
</comment>
<dbReference type="GO" id="GO:0032259">
    <property type="term" value="P:methylation"/>
    <property type="evidence" value="ECO:0007669"/>
    <property type="project" value="UniProtKB-KW"/>
</dbReference>
<feature type="binding site" evidence="7">
    <location>
        <position position="57"/>
    </location>
    <ligand>
        <name>FAD</name>
        <dbReference type="ChEBI" id="CHEBI:57692"/>
        <note>ligand shared between neighboring subunits</note>
    </ligand>
</feature>
<dbReference type="Gene3D" id="3.30.1360.170">
    <property type="match status" value="1"/>
</dbReference>
<keyword evidence="9" id="KW-1185">Reference proteome</keyword>
<evidence type="ECO:0000256" key="7">
    <source>
        <dbReference type="HAMAP-Rule" id="MF_01408"/>
    </source>
</evidence>
<dbReference type="UniPathway" id="UPA00575"/>
<dbReference type="AlphaFoldDB" id="A0A6I6ERX4"/>
<evidence type="ECO:0000256" key="3">
    <source>
        <dbReference type="ARBA" id="ARBA00022679"/>
    </source>
</evidence>
<feature type="binding site" evidence="7">
    <location>
        <position position="89"/>
    </location>
    <ligand>
        <name>FAD</name>
        <dbReference type="ChEBI" id="CHEBI:57692"/>
        <note>ligand shared between neighboring subunits</note>
    </ligand>
</feature>
<feature type="binding site" evidence="7">
    <location>
        <begin position="81"/>
        <end position="83"/>
    </location>
    <ligand>
        <name>FAD</name>
        <dbReference type="ChEBI" id="CHEBI:57692"/>
        <note>ligand shared between neighboring subunits</note>
    </ligand>
</feature>
<evidence type="ECO:0000256" key="4">
    <source>
        <dbReference type="ARBA" id="ARBA00022727"/>
    </source>
</evidence>
<evidence type="ECO:0000256" key="5">
    <source>
        <dbReference type="ARBA" id="ARBA00022827"/>
    </source>
</evidence>